<evidence type="ECO:0000313" key="3">
    <source>
        <dbReference type="Proteomes" id="UP000244073"/>
    </source>
</evidence>
<dbReference type="EMBL" id="MSFN02000005">
    <property type="protein sequence ID" value="PTU20364.1"/>
    <property type="molecule type" value="Genomic_DNA"/>
</dbReference>
<proteinExistence type="predicted"/>
<comment type="caution">
    <text evidence="2">The sequence shown here is derived from an EMBL/GenBank/DDBJ whole genome shotgun (WGS) entry which is preliminary data.</text>
</comment>
<dbReference type="InterPro" id="IPR016181">
    <property type="entry name" value="Acyl_CoA_acyltransferase"/>
</dbReference>
<dbReference type="AlphaFoldDB" id="A0A2T5LVQ1"/>
<dbReference type="Proteomes" id="UP000244073">
    <property type="component" value="Unassembled WGS sequence"/>
</dbReference>
<protein>
    <recommendedName>
        <fullName evidence="1">N-acetyltransferase domain-containing protein</fullName>
    </recommendedName>
</protein>
<dbReference type="PROSITE" id="PS51186">
    <property type="entry name" value="GNAT"/>
    <property type="match status" value="1"/>
</dbReference>
<dbReference type="Gene3D" id="3.40.630.30">
    <property type="match status" value="1"/>
</dbReference>
<dbReference type="GO" id="GO:0016747">
    <property type="term" value="F:acyltransferase activity, transferring groups other than amino-acyl groups"/>
    <property type="evidence" value="ECO:0007669"/>
    <property type="project" value="InterPro"/>
</dbReference>
<dbReference type="InterPro" id="IPR000182">
    <property type="entry name" value="GNAT_dom"/>
</dbReference>
<feature type="domain" description="N-acetyltransferase" evidence="1">
    <location>
        <begin position="2"/>
        <end position="198"/>
    </location>
</feature>
<dbReference type="CDD" id="cd04301">
    <property type="entry name" value="NAT_SF"/>
    <property type="match status" value="1"/>
</dbReference>
<evidence type="ECO:0000259" key="1">
    <source>
        <dbReference type="PROSITE" id="PS51186"/>
    </source>
</evidence>
<dbReference type="SUPFAM" id="SSF55729">
    <property type="entry name" value="Acyl-CoA N-acyltransferases (Nat)"/>
    <property type="match status" value="1"/>
</dbReference>
<name>A0A2T5LVQ1_9EURO</name>
<organism evidence="2 3">
    <name type="scientific">Aspergillus ochraceoroseus IBT 24754</name>
    <dbReference type="NCBI Taxonomy" id="1392256"/>
    <lineage>
        <taxon>Eukaryota</taxon>
        <taxon>Fungi</taxon>
        <taxon>Dikarya</taxon>
        <taxon>Ascomycota</taxon>
        <taxon>Pezizomycotina</taxon>
        <taxon>Eurotiomycetes</taxon>
        <taxon>Eurotiomycetidae</taxon>
        <taxon>Eurotiales</taxon>
        <taxon>Aspergillaceae</taxon>
        <taxon>Aspergillus</taxon>
        <taxon>Aspergillus subgen. Nidulantes</taxon>
    </lineage>
</organism>
<dbReference type="VEuPathDB" id="FungiDB:P175DRAFT_0502502"/>
<dbReference type="RefSeq" id="XP_040751756.1">
    <property type="nucleotide sequence ID" value="XM_040897400.1"/>
</dbReference>
<evidence type="ECO:0000313" key="2">
    <source>
        <dbReference type="EMBL" id="PTU20364.1"/>
    </source>
</evidence>
<accession>A0A2T5LVQ1</accession>
<dbReference type="OrthoDB" id="2129362at2759"/>
<sequence length="198" mass="21811">MAIIRPATPADLPQVRAISTYYILNTALIFTQTSPPPAVFQAKYDDLKSRGLPYVVAVDEELTNAEDGADLVLGYAYLSPFRSHMLSYAATVELSLFVHPDHQSRSLGSRLLAAVLEAAPAVRHRAYEVTGSDEEPRKVFAGEKGESEGGLPLRNILAVMAVSSEGLDGGDALRRWYIKRGFVERGRMEKIGFKRGEW</sequence>
<dbReference type="GeneID" id="63814282"/>
<reference evidence="2 3" key="1">
    <citation type="journal article" date="2018" name="Proc. Natl. Acad. Sci. U.S.A.">
        <title>Linking secondary metabolites to gene clusters through genome sequencing of six diverse Aspergillus species.</title>
        <authorList>
            <person name="Kaerboelling I."/>
            <person name="Vesth T.C."/>
            <person name="Frisvad J.C."/>
            <person name="Nybo J.L."/>
            <person name="Theobald S."/>
            <person name="Kuo A."/>
            <person name="Bowyer P."/>
            <person name="Matsuda Y."/>
            <person name="Mondo S."/>
            <person name="Lyhne E.K."/>
            <person name="Kogle M.E."/>
            <person name="Clum A."/>
            <person name="Lipzen A."/>
            <person name="Salamov A."/>
            <person name="Ngan C.Y."/>
            <person name="Daum C."/>
            <person name="Chiniquy J."/>
            <person name="Barry K."/>
            <person name="LaButti K."/>
            <person name="Haridas S."/>
            <person name="Simmons B.A."/>
            <person name="Magnuson J.K."/>
            <person name="Mortensen U.H."/>
            <person name="Larsen T.O."/>
            <person name="Grigoriev I.V."/>
            <person name="Baker S.E."/>
            <person name="Andersen M.R."/>
        </authorList>
    </citation>
    <scope>NUCLEOTIDE SEQUENCE [LARGE SCALE GENOMIC DNA]</scope>
    <source>
        <strain evidence="2 3">IBT 24754</strain>
    </source>
</reference>
<dbReference type="Pfam" id="PF00583">
    <property type="entry name" value="Acetyltransf_1"/>
    <property type="match status" value="1"/>
</dbReference>
<gene>
    <name evidence="2" type="ORF">P175DRAFT_0502502</name>
</gene>